<dbReference type="Proteomes" id="UP001500282">
    <property type="component" value="Unassembled WGS sequence"/>
</dbReference>
<evidence type="ECO:0000313" key="3">
    <source>
        <dbReference type="Proteomes" id="UP001500282"/>
    </source>
</evidence>
<dbReference type="EMBL" id="BAAAIH010000056">
    <property type="protein sequence ID" value="GAA1294266.1"/>
    <property type="molecule type" value="Genomic_DNA"/>
</dbReference>
<feature type="region of interest" description="Disordered" evidence="1">
    <location>
        <begin position="214"/>
        <end position="286"/>
    </location>
</feature>
<gene>
    <name evidence="2" type="ORF">GCM10009579_70550</name>
</gene>
<comment type="caution">
    <text evidence="2">The sequence shown here is derived from an EMBL/GenBank/DDBJ whole genome shotgun (WGS) entry which is preliminary data.</text>
</comment>
<keyword evidence="3" id="KW-1185">Reference proteome</keyword>
<evidence type="ECO:0000256" key="1">
    <source>
        <dbReference type="SAM" id="MobiDB-lite"/>
    </source>
</evidence>
<protein>
    <submittedName>
        <fullName evidence="2">Uncharacterized protein</fullName>
    </submittedName>
</protein>
<evidence type="ECO:0000313" key="2">
    <source>
        <dbReference type="EMBL" id="GAA1294266.1"/>
    </source>
</evidence>
<sequence>MPAEVLRDPLTLKLSLPGETPSVIEIGDLPNPKLAADLAEGLAASVHPHGPLGKRTTIESFTCTLRRMVRELAEVGFTGSAAELTRAVLGAFWLRSHYLVEYRTRTILRALDTRHRVLTEPVRQMVFGTNYTRPPANRPLPPYEPAEWNRITDLCKSEVRRLRQVRQAMIVLAESGQDPAVGGWSEANAAWLLLRTGPVRSAVVAEHMGMTAKEFKPVPRHPPGPRRAVSLASAGGSLHAAADGVDRHRPGRSDRHGGLRHPLDRSDGDSPVLHQGPHRGREPGAVGTGLAVAGALAGARVAAARTRAG</sequence>
<proteinExistence type="predicted"/>
<organism evidence="2 3">
    <name type="scientific">Streptomyces javensis</name>
    <dbReference type="NCBI Taxonomy" id="114698"/>
    <lineage>
        <taxon>Bacteria</taxon>
        <taxon>Bacillati</taxon>
        <taxon>Actinomycetota</taxon>
        <taxon>Actinomycetes</taxon>
        <taxon>Kitasatosporales</taxon>
        <taxon>Streptomycetaceae</taxon>
        <taxon>Streptomyces</taxon>
        <taxon>Streptomyces violaceusniger group</taxon>
    </lineage>
</organism>
<reference evidence="2 3" key="1">
    <citation type="journal article" date="2019" name="Int. J. Syst. Evol. Microbiol.">
        <title>The Global Catalogue of Microorganisms (GCM) 10K type strain sequencing project: providing services to taxonomists for standard genome sequencing and annotation.</title>
        <authorList>
            <consortium name="The Broad Institute Genomics Platform"/>
            <consortium name="The Broad Institute Genome Sequencing Center for Infectious Disease"/>
            <person name="Wu L."/>
            <person name="Ma J."/>
        </authorList>
    </citation>
    <scope>NUCLEOTIDE SEQUENCE [LARGE SCALE GENOMIC DNA]</scope>
    <source>
        <strain evidence="2 3">JCM 11448</strain>
    </source>
</reference>
<feature type="compositionally biased region" description="Basic and acidic residues" evidence="1">
    <location>
        <begin position="244"/>
        <end position="268"/>
    </location>
</feature>
<feature type="compositionally biased region" description="Low complexity" evidence="1">
    <location>
        <begin position="228"/>
        <end position="242"/>
    </location>
</feature>
<name>A0ABN1X9L2_9ACTN</name>
<accession>A0ABN1X9L2</accession>